<name>A0A146K662_9EUKA</name>
<dbReference type="PANTHER" id="PTHR15615">
    <property type="match status" value="1"/>
</dbReference>
<dbReference type="AlphaFoldDB" id="A0A146K662"/>
<accession>A0A146K662</accession>
<dbReference type="PANTHER" id="PTHR15615:SF108">
    <property type="entry name" value="PROTEIN CNPPD1"/>
    <property type="match status" value="1"/>
</dbReference>
<protein>
    <submittedName>
        <fullName evidence="1">Cyclin</fullName>
    </submittedName>
</protein>
<feature type="non-terminal residue" evidence="1">
    <location>
        <position position="188"/>
    </location>
</feature>
<dbReference type="Pfam" id="PF08613">
    <property type="entry name" value="Cyclin"/>
    <property type="match status" value="1"/>
</dbReference>
<proteinExistence type="predicted"/>
<dbReference type="SUPFAM" id="SSF47954">
    <property type="entry name" value="Cyclin-like"/>
    <property type="match status" value="1"/>
</dbReference>
<dbReference type="Gene3D" id="1.10.472.10">
    <property type="entry name" value="Cyclin-like"/>
    <property type="match status" value="1"/>
</dbReference>
<dbReference type="EMBL" id="GDID01004284">
    <property type="protein sequence ID" value="JAP92322.1"/>
    <property type="molecule type" value="Transcribed_RNA"/>
</dbReference>
<sequence>MKVNQTVKGFCAVVLAQVLKNKGQKTPEEYRIFEQQAQEPQLNVFYNSVYKLFRKAQIEPECLIAAITYLDEFQRLSGCLVTQDTYIRLSFVALMTASKVWDDISCSSKSFALCSSDFSLRELNQMKRLFCQLLQFKLFLDSADYKDYYYDMKKVWLSIDTDEECVVKKWIDATVPNQPVDSCWMWWG</sequence>
<dbReference type="InterPro" id="IPR013922">
    <property type="entry name" value="Cyclin_PHO80-like"/>
</dbReference>
<gene>
    <name evidence="1" type="ORF">TPC1_15775</name>
</gene>
<dbReference type="GO" id="GO:0019901">
    <property type="term" value="F:protein kinase binding"/>
    <property type="evidence" value="ECO:0007669"/>
    <property type="project" value="InterPro"/>
</dbReference>
<organism evidence="1">
    <name type="scientific">Trepomonas sp. PC1</name>
    <dbReference type="NCBI Taxonomy" id="1076344"/>
    <lineage>
        <taxon>Eukaryota</taxon>
        <taxon>Metamonada</taxon>
        <taxon>Diplomonadida</taxon>
        <taxon>Hexamitidae</taxon>
        <taxon>Hexamitinae</taxon>
        <taxon>Trepomonas</taxon>
    </lineage>
</organism>
<evidence type="ECO:0000313" key="1">
    <source>
        <dbReference type="EMBL" id="JAP92322.1"/>
    </source>
</evidence>
<reference evidence="1" key="1">
    <citation type="submission" date="2015-07" db="EMBL/GenBank/DDBJ databases">
        <title>Adaptation to a free-living lifestyle via gene acquisitions in the diplomonad Trepomonas sp. PC1.</title>
        <authorList>
            <person name="Xu F."/>
            <person name="Jerlstrom-Hultqvist J."/>
            <person name="Kolisko M."/>
            <person name="Simpson A.G.B."/>
            <person name="Roger A.J."/>
            <person name="Svard S.G."/>
            <person name="Andersson J.O."/>
        </authorList>
    </citation>
    <scope>NUCLEOTIDE SEQUENCE</scope>
    <source>
        <strain evidence="1">PC1</strain>
    </source>
</reference>
<dbReference type="InterPro" id="IPR036915">
    <property type="entry name" value="Cyclin-like_sf"/>
</dbReference>